<sequence length="57" mass="6085">MAEAKPDGIEATNALGCACDKTGSFNPSDQNAEKRKQMNAIAVTFLPQSHFIESATK</sequence>
<evidence type="ECO:0000313" key="1">
    <source>
        <dbReference type="EMBL" id="MEJ5019461.1"/>
    </source>
</evidence>
<dbReference type="RefSeq" id="WP_181153325.1">
    <property type="nucleotide sequence ID" value="NZ_JBBGZH010000001.1"/>
</dbReference>
<protein>
    <submittedName>
        <fullName evidence="1">Uncharacterized protein</fullName>
    </submittedName>
</protein>
<proteinExistence type="predicted"/>
<reference evidence="1 2" key="1">
    <citation type="submission" date="2023-12" db="EMBL/GenBank/DDBJ databases">
        <title>Gut-associated functions are favored during microbiome assembly across C. elegans life.</title>
        <authorList>
            <person name="Zimmermann J."/>
        </authorList>
    </citation>
    <scope>NUCLEOTIDE SEQUENCE [LARGE SCALE GENOMIC DNA]</scope>
    <source>
        <strain evidence="1 2">MYb71</strain>
    </source>
</reference>
<evidence type="ECO:0000313" key="2">
    <source>
        <dbReference type="Proteomes" id="UP001375812"/>
    </source>
</evidence>
<gene>
    <name evidence="1" type="ORF">WH297_06875</name>
</gene>
<organism evidence="1 2">
    <name type="scientific">Ochrobactrum vermis</name>
    <dbReference type="NCBI Taxonomy" id="1827297"/>
    <lineage>
        <taxon>Bacteria</taxon>
        <taxon>Pseudomonadati</taxon>
        <taxon>Pseudomonadota</taxon>
        <taxon>Alphaproteobacteria</taxon>
        <taxon>Hyphomicrobiales</taxon>
        <taxon>Brucellaceae</taxon>
        <taxon>Brucella/Ochrobactrum group</taxon>
        <taxon>Ochrobactrum</taxon>
    </lineage>
</organism>
<name>A0ABU8PB33_9HYPH</name>
<keyword evidence="2" id="KW-1185">Reference proteome</keyword>
<comment type="caution">
    <text evidence="1">The sequence shown here is derived from an EMBL/GenBank/DDBJ whole genome shotgun (WGS) entry which is preliminary data.</text>
</comment>
<accession>A0ABU8PB33</accession>
<dbReference type="EMBL" id="JBBGZH010000001">
    <property type="protein sequence ID" value="MEJ5019461.1"/>
    <property type="molecule type" value="Genomic_DNA"/>
</dbReference>
<dbReference type="Proteomes" id="UP001375812">
    <property type="component" value="Unassembled WGS sequence"/>
</dbReference>